<dbReference type="PROSITE" id="PS50033">
    <property type="entry name" value="UBX"/>
    <property type="match status" value="1"/>
</dbReference>
<dbReference type="GO" id="GO:0043130">
    <property type="term" value="F:ubiquitin binding"/>
    <property type="evidence" value="ECO:0007669"/>
    <property type="project" value="TreeGrafter"/>
</dbReference>
<gene>
    <name evidence="4" type="primary">ubxn8</name>
</gene>
<dbReference type="GeneID" id="115807956"/>
<dbReference type="InterPro" id="IPR050730">
    <property type="entry name" value="UBX_domain-protein"/>
</dbReference>
<dbReference type="OrthoDB" id="1920064at2759"/>
<keyword evidence="1" id="KW-0812">Transmembrane</keyword>
<dbReference type="RefSeq" id="XP_030625034.1">
    <property type="nucleotide sequence ID" value="XM_030769174.1"/>
</dbReference>
<evidence type="ECO:0000313" key="4">
    <source>
        <dbReference type="RefSeq" id="XP_030625034.1"/>
    </source>
</evidence>
<dbReference type="CTD" id="7993"/>
<accession>A0A6J2UYD5</accession>
<keyword evidence="1" id="KW-1133">Transmembrane helix</keyword>
<dbReference type="InterPro" id="IPR029071">
    <property type="entry name" value="Ubiquitin-like_domsf"/>
</dbReference>
<feature type="domain" description="UBX" evidence="2">
    <location>
        <begin position="192"/>
        <end position="268"/>
    </location>
</feature>
<dbReference type="Proteomes" id="UP000504632">
    <property type="component" value="Chromosome 3"/>
</dbReference>
<keyword evidence="1" id="KW-0472">Membrane</keyword>
<sequence length="276" mass="31553">MAAFKSAVLCTVLALIFCFTSWKFSILGIKGALLLAGRGLFFLGLLTWLGTSLYPRLKSFLRTNIPAPTECQRDNEEEKLKQELAWREQQERHNAKSSSYQELVLRPRQEALLRQKEERFYRMTGETWKLSPGYSVGEGETELHIQEDTNETPNQRAIKRRKLPVRTSRAPEPVHICPEKRVIVLPDEPSDDTEGVVKVALRCPSGRTVYRRFLKSHSSFVLLDFLLKTGYHPTIYTLCTSYPRRPLLTGAELSLEDVGIVRDTVLNIEEKDPSTT</sequence>
<dbReference type="AlphaFoldDB" id="A0A6J2UYD5"/>
<evidence type="ECO:0000259" key="2">
    <source>
        <dbReference type="PROSITE" id="PS50033"/>
    </source>
</evidence>
<dbReference type="InterPro" id="IPR001012">
    <property type="entry name" value="UBX_dom"/>
</dbReference>
<dbReference type="Gene3D" id="3.10.20.90">
    <property type="entry name" value="Phosphatidylinositol 3-kinase Catalytic Subunit, Chain A, domain 1"/>
    <property type="match status" value="1"/>
</dbReference>
<protein>
    <submittedName>
        <fullName evidence="4">UBX domain-containing protein 8</fullName>
    </submittedName>
</protein>
<feature type="transmembrane region" description="Helical" evidence="1">
    <location>
        <begin position="33"/>
        <end position="54"/>
    </location>
</feature>
<dbReference type="PIRSF" id="PIRSF037632">
    <property type="entry name" value="UBX_Rep6"/>
    <property type="match status" value="1"/>
</dbReference>
<proteinExistence type="predicted"/>
<evidence type="ECO:0000313" key="3">
    <source>
        <dbReference type="Proteomes" id="UP000504632"/>
    </source>
</evidence>
<dbReference type="SUPFAM" id="SSF54236">
    <property type="entry name" value="Ubiquitin-like"/>
    <property type="match status" value="1"/>
</dbReference>
<keyword evidence="3" id="KW-1185">Reference proteome</keyword>
<name>A0A6J2UYD5_CHACN</name>
<dbReference type="Pfam" id="PF00789">
    <property type="entry name" value="UBX"/>
    <property type="match status" value="1"/>
</dbReference>
<dbReference type="GO" id="GO:0036503">
    <property type="term" value="P:ERAD pathway"/>
    <property type="evidence" value="ECO:0007669"/>
    <property type="project" value="InterPro"/>
</dbReference>
<organism evidence="3 4">
    <name type="scientific">Chanos chanos</name>
    <name type="common">Milkfish</name>
    <name type="synonym">Mugil chanos</name>
    <dbReference type="NCBI Taxonomy" id="29144"/>
    <lineage>
        <taxon>Eukaryota</taxon>
        <taxon>Metazoa</taxon>
        <taxon>Chordata</taxon>
        <taxon>Craniata</taxon>
        <taxon>Vertebrata</taxon>
        <taxon>Euteleostomi</taxon>
        <taxon>Actinopterygii</taxon>
        <taxon>Neopterygii</taxon>
        <taxon>Teleostei</taxon>
        <taxon>Ostariophysi</taxon>
        <taxon>Gonorynchiformes</taxon>
        <taxon>Chanidae</taxon>
        <taxon>Chanos</taxon>
    </lineage>
</organism>
<dbReference type="PANTHER" id="PTHR23322:SF93">
    <property type="entry name" value="UBX DOMAIN-CONTAINING PROTEIN 8"/>
    <property type="match status" value="1"/>
</dbReference>
<evidence type="ECO:0000256" key="1">
    <source>
        <dbReference type="SAM" id="Phobius"/>
    </source>
</evidence>
<dbReference type="PANTHER" id="PTHR23322">
    <property type="entry name" value="FAS-ASSOCIATED PROTEIN"/>
    <property type="match status" value="1"/>
</dbReference>
<dbReference type="InParanoid" id="A0A6J2UYD5"/>
<reference evidence="4" key="1">
    <citation type="submission" date="2025-08" db="UniProtKB">
        <authorList>
            <consortium name="RefSeq"/>
        </authorList>
    </citation>
    <scope>IDENTIFICATION</scope>
</reference>
<dbReference type="InterPro" id="IPR017247">
    <property type="entry name" value="UBXN8"/>
</dbReference>